<name>A0ABY4QKN5_9MYCO</name>
<keyword evidence="3" id="KW-0964">Secreted</keyword>
<dbReference type="PANTHER" id="PTHR42879">
    <property type="entry name" value="3-OXOACYL-(ACYL-CARRIER-PROTEIN) REDUCTASE"/>
    <property type="match status" value="1"/>
</dbReference>
<dbReference type="Gene3D" id="3.40.50.720">
    <property type="entry name" value="NAD(P)-binding Rossmann-like Domain"/>
    <property type="match status" value="1"/>
</dbReference>
<dbReference type="InterPro" id="IPR002347">
    <property type="entry name" value="SDR_fam"/>
</dbReference>
<reference evidence="6" key="1">
    <citation type="submission" date="2022-05" db="EMBL/GenBank/DDBJ databases">
        <title>A methanotrophic Mycobacterium dominates a cave microbial ecosystem.</title>
        <authorList>
            <person name="Van Spanning R.J.M."/>
            <person name="Guan Q."/>
            <person name="Melkonian C."/>
            <person name="Gallant J."/>
            <person name="Polerecky L."/>
            <person name="Flot J.-F."/>
            <person name="Brandt B.W."/>
            <person name="Braster M."/>
            <person name="Iturbe Espinoza P."/>
            <person name="Aerts J."/>
            <person name="Meima-Franke M."/>
            <person name="Piersma S.R."/>
            <person name="Bunduc C."/>
            <person name="Ummels R."/>
            <person name="Pain A."/>
            <person name="Fleming E.J."/>
            <person name="van der Wel N."/>
            <person name="Gherman V.D."/>
            <person name="Sarbu S.M."/>
            <person name="Bodelier P.L.E."/>
            <person name="Bitter W."/>
        </authorList>
    </citation>
    <scope>NUCLEOTIDE SEQUENCE</scope>
    <source>
        <strain evidence="6">Sulfur Cave</strain>
    </source>
</reference>
<evidence type="ECO:0000313" key="6">
    <source>
        <dbReference type="EMBL" id="UQX10374.1"/>
    </source>
</evidence>
<dbReference type="Pfam" id="PF13561">
    <property type="entry name" value="adh_short_C2"/>
    <property type="match status" value="1"/>
</dbReference>
<evidence type="ECO:0000313" key="7">
    <source>
        <dbReference type="Proteomes" id="UP001056610"/>
    </source>
</evidence>
<organism evidence="6 7">
    <name type="scientific">Candidatus Mycobacterium methanotrophicum</name>
    <dbReference type="NCBI Taxonomy" id="2943498"/>
    <lineage>
        <taxon>Bacteria</taxon>
        <taxon>Bacillati</taxon>
        <taxon>Actinomycetota</taxon>
        <taxon>Actinomycetes</taxon>
        <taxon>Mycobacteriales</taxon>
        <taxon>Mycobacteriaceae</taxon>
        <taxon>Mycobacterium</taxon>
    </lineage>
</organism>
<dbReference type="Proteomes" id="UP001056610">
    <property type="component" value="Chromosome"/>
</dbReference>
<keyword evidence="6" id="KW-0560">Oxidoreductase</keyword>
<protein>
    <recommendedName>
        <fullName evidence="4">3-oxoacyl-[acyl-carrier-protein] reductase MabA</fullName>
    </recommendedName>
</protein>
<evidence type="ECO:0000256" key="3">
    <source>
        <dbReference type="ARBA" id="ARBA00022512"/>
    </source>
</evidence>
<dbReference type="RefSeq" id="WP_249762928.1">
    <property type="nucleotide sequence ID" value="NZ_CP097320.1"/>
</dbReference>
<dbReference type="InterPro" id="IPR036291">
    <property type="entry name" value="NAD(P)-bd_dom_sf"/>
</dbReference>
<dbReference type="PROSITE" id="PS00061">
    <property type="entry name" value="ADH_SHORT"/>
    <property type="match status" value="1"/>
</dbReference>
<evidence type="ECO:0000256" key="4">
    <source>
        <dbReference type="ARBA" id="ARBA00040781"/>
    </source>
</evidence>
<sequence>MPEQTTEQSRTAAMAAAGVDLTGRTAVVTGGGSGIGRACAVRLARAGAAVTVIDLDENVAMSTAQAIGGTARAADLTDPRVLDELDVTAEIVVNNAGFQHIAPIEEFPPDKFAALLRLMIEAPFRLIQRSLPRMYAAGYGRIINISSAHGLRASPFKCGYVAAKHGLEGLSKVAALEGGPKGVTSNCINPGYVRTPLVEKQIAAQAASRGIPESDVINQVMLAESAIKRLVEVDEVAELAAYLCSEQAALITGASLCIDGGWTAH</sequence>
<dbReference type="PANTHER" id="PTHR42879:SF2">
    <property type="entry name" value="3-OXOACYL-[ACYL-CARRIER-PROTEIN] REDUCTASE FABG"/>
    <property type="match status" value="1"/>
</dbReference>
<dbReference type="SUPFAM" id="SSF51735">
    <property type="entry name" value="NAD(P)-binding Rossmann-fold domains"/>
    <property type="match status" value="1"/>
</dbReference>
<dbReference type="EMBL" id="CP097320">
    <property type="protein sequence ID" value="UQX10374.1"/>
    <property type="molecule type" value="Genomic_DNA"/>
</dbReference>
<evidence type="ECO:0000256" key="5">
    <source>
        <dbReference type="ARBA" id="ARBA00047400"/>
    </source>
</evidence>
<accession>A0ABY4QKN5</accession>
<dbReference type="GO" id="GO:0003858">
    <property type="term" value="F:3-hydroxybutyrate dehydrogenase activity"/>
    <property type="evidence" value="ECO:0007669"/>
    <property type="project" value="UniProtKB-EC"/>
</dbReference>
<evidence type="ECO:0000256" key="2">
    <source>
        <dbReference type="ARBA" id="ARBA00006484"/>
    </source>
</evidence>
<keyword evidence="7" id="KW-1185">Reference proteome</keyword>
<comment type="similarity">
    <text evidence="2">Belongs to the short-chain dehydrogenases/reductases (SDR) family.</text>
</comment>
<proteinExistence type="inferred from homology"/>
<comment type="catalytic activity">
    <reaction evidence="5">
        <text>a (3R)-hydroxyacyl-[ACP] + NADP(+) = a 3-oxoacyl-[ACP] + NADPH + H(+)</text>
        <dbReference type="Rhea" id="RHEA:17397"/>
        <dbReference type="Rhea" id="RHEA-COMP:9916"/>
        <dbReference type="Rhea" id="RHEA-COMP:9945"/>
        <dbReference type="ChEBI" id="CHEBI:15378"/>
        <dbReference type="ChEBI" id="CHEBI:57783"/>
        <dbReference type="ChEBI" id="CHEBI:58349"/>
        <dbReference type="ChEBI" id="CHEBI:78776"/>
        <dbReference type="ChEBI" id="CHEBI:78827"/>
        <dbReference type="EC" id="1.1.1.100"/>
    </reaction>
    <physiologicalReaction direction="right-to-left" evidence="5">
        <dbReference type="Rhea" id="RHEA:17399"/>
    </physiologicalReaction>
</comment>
<dbReference type="InterPro" id="IPR020904">
    <property type="entry name" value="Sc_DH/Rdtase_CS"/>
</dbReference>
<dbReference type="PRINTS" id="PR00081">
    <property type="entry name" value="GDHRDH"/>
</dbReference>
<dbReference type="NCBIfam" id="NF009093">
    <property type="entry name" value="PRK12429.1"/>
    <property type="match status" value="1"/>
</dbReference>
<dbReference type="PRINTS" id="PR00080">
    <property type="entry name" value="SDRFAMILY"/>
</dbReference>
<evidence type="ECO:0000256" key="1">
    <source>
        <dbReference type="ARBA" id="ARBA00004191"/>
    </source>
</evidence>
<keyword evidence="3" id="KW-0134">Cell wall</keyword>
<gene>
    <name evidence="6" type="ORF">M5I08_19975</name>
</gene>
<comment type="subcellular location">
    <subcellularLocation>
        <location evidence="1">Secreted</location>
        <location evidence="1">Cell wall</location>
    </subcellularLocation>
</comment>
<dbReference type="InterPro" id="IPR050259">
    <property type="entry name" value="SDR"/>
</dbReference>